<dbReference type="Pfam" id="PF13193">
    <property type="entry name" value="AMP-binding_C"/>
    <property type="match status" value="1"/>
</dbReference>
<accession>A0ABU0FQI2</accession>
<dbReference type="InterPro" id="IPR042099">
    <property type="entry name" value="ANL_N_sf"/>
</dbReference>
<dbReference type="Gene3D" id="3.40.50.12780">
    <property type="entry name" value="N-terminal domain of ligase-like"/>
    <property type="match status" value="1"/>
</dbReference>
<keyword evidence="8" id="KW-1185">Reference proteome</keyword>
<comment type="caution">
    <text evidence="7">The sequence shown here is derived from an EMBL/GenBank/DDBJ whole genome shotgun (WGS) entry which is preliminary data.</text>
</comment>
<dbReference type="PROSITE" id="PS00455">
    <property type="entry name" value="AMP_BINDING"/>
    <property type="match status" value="1"/>
</dbReference>
<evidence type="ECO:0000256" key="1">
    <source>
        <dbReference type="ARBA" id="ARBA00006432"/>
    </source>
</evidence>
<evidence type="ECO:0000256" key="3">
    <source>
        <dbReference type="ARBA" id="ARBA00022741"/>
    </source>
</evidence>
<reference evidence="7 8" key="1">
    <citation type="submission" date="2023-07" db="EMBL/GenBank/DDBJ databases">
        <title>Genomic Encyclopedia of Type Strains, Phase IV (KMG-IV): sequencing the most valuable type-strain genomes for metagenomic binning, comparative biology and taxonomic classification.</title>
        <authorList>
            <person name="Goeker M."/>
        </authorList>
    </citation>
    <scope>NUCLEOTIDE SEQUENCE [LARGE SCALE GENOMIC DNA]</scope>
    <source>
        <strain evidence="7 8">DSM 5896</strain>
    </source>
</reference>
<evidence type="ECO:0000313" key="8">
    <source>
        <dbReference type="Proteomes" id="UP001237448"/>
    </source>
</evidence>
<evidence type="ECO:0000259" key="5">
    <source>
        <dbReference type="Pfam" id="PF00501"/>
    </source>
</evidence>
<sequence length="538" mass="56880">MADDGTGYAGLMRDFRWNLPARYNIGIDVCDKWAAREPDRLAVLRRLPGGGTERFTFGALREASDRLALALRRLGVGKGDRVAVLLPQSPTVVTAHVAAAKLGAVSLPLAVMFGPDALAFRLRDSGAKALLLDEGGLAKLDAIEGGLPDLETVISVDGQRGAVLGLDRLLVQAWGDFAPVASGPDDPALMIYTSGTTGQPKGAVHGHRVVPGHVPGLRFAHPDLGLAGDLIWTPADWAWAGGLLNVLLPSLSLGVPVVAGLHAKFAADDALALLSDLGVRNAFLPPTALRMLQAAHRPGEVYRTALRSIMSAGETLGPGTFAWAEQAFGFPVNELYGQTECNLVLGSCFQAGVSRPGAIGKAVPGHRVGIADDEGGECPPGEIGEIIVEAPDPVMFLGYWNNRQASEAKYRGGWLLTGDKAWRDEDGYIHFVGRVDDIITSAGYRIGPGEIEDCLMRHPAVAAAAAVGAADSLRTEIVKAFVVLKPGFAASEDLTADIQAFVRARLSAHEYPRAVAYVDALPLTASGKIIRQALRERD</sequence>
<keyword evidence="2 7" id="KW-0436">Ligase</keyword>
<feature type="domain" description="AMP-dependent synthetase/ligase" evidence="5">
    <location>
        <begin position="31"/>
        <end position="400"/>
    </location>
</feature>
<dbReference type="Proteomes" id="UP001237448">
    <property type="component" value="Unassembled WGS sequence"/>
</dbReference>
<dbReference type="PANTHER" id="PTHR43605">
    <property type="entry name" value="ACYL-COENZYME A SYNTHETASE"/>
    <property type="match status" value="1"/>
</dbReference>
<proteinExistence type="inferred from homology"/>
<dbReference type="EMBL" id="JAUSVK010000001">
    <property type="protein sequence ID" value="MDQ0396318.1"/>
    <property type="molecule type" value="Genomic_DNA"/>
</dbReference>
<dbReference type="Gene3D" id="3.30.300.30">
    <property type="match status" value="1"/>
</dbReference>
<organism evidence="7 8">
    <name type="scientific">Labrys monachus</name>
    <dbReference type="NCBI Taxonomy" id="217067"/>
    <lineage>
        <taxon>Bacteria</taxon>
        <taxon>Pseudomonadati</taxon>
        <taxon>Pseudomonadota</taxon>
        <taxon>Alphaproteobacteria</taxon>
        <taxon>Hyphomicrobiales</taxon>
        <taxon>Xanthobacteraceae</taxon>
        <taxon>Labrys</taxon>
    </lineage>
</organism>
<evidence type="ECO:0000256" key="2">
    <source>
        <dbReference type="ARBA" id="ARBA00022598"/>
    </source>
</evidence>
<protein>
    <submittedName>
        <fullName evidence="7">Acetyl-CoA synthetase</fullName>
        <ecNumber evidence="7">6.2.1.1</ecNumber>
    </submittedName>
</protein>
<dbReference type="InterPro" id="IPR025110">
    <property type="entry name" value="AMP-bd_C"/>
</dbReference>
<dbReference type="InterPro" id="IPR051087">
    <property type="entry name" value="Mitochondrial_ACSM"/>
</dbReference>
<dbReference type="PANTHER" id="PTHR43605:SF10">
    <property type="entry name" value="ACYL-COA SYNTHETASE MEDIUM CHAIN FAMILY MEMBER 3"/>
    <property type="match status" value="1"/>
</dbReference>
<comment type="similarity">
    <text evidence="1">Belongs to the ATP-dependent AMP-binding enzyme family.</text>
</comment>
<dbReference type="Pfam" id="PF00501">
    <property type="entry name" value="AMP-binding"/>
    <property type="match status" value="1"/>
</dbReference>
<evidence type="ECO:0000256" key="4">
    <source>
        <dbReference type="ARBA" id="ARBA00022840"/>
    </source>
</evidence>
<dbReference type="RefSeq" id="WP_307436393.1">
    <property type="nucleotide sequence ID" value="NZ_JAUSVK010000001.1"/>
</dbReference>
<feature type="domain" description="AMP-binding enzyme C-terminal" evidence="6">
    <location>
        <begin position="450"/>
        <end position="528"/>
    </location>
</feature>
<dbReference type="GO" id="GO:0003987">
    <property type="term" value="F:acetate-CoA ligase activity"/>
    <property type="evidence" value="ECO:0007669"/>
    <property type="project" value="UniProtKB-EC"/>
</dbReference>
<dbReference type="InterPro" id="IPR045851">
    <property type="entry name" value="AMP-bd_C_sf"/>
</dbReference>
<keyword evidence="4" id="KW-0067">ATP-binding</keyword>
<evidence type="ECO:0000313" key="7">
    <source>
        <dbReference type="EMBL" id="MDQ0396318.1"/>
    </source>
</evidence>
<dbReference type="EC" id="6.2.1.1" evidence="7"/>
<dbReference type="InterPro" id="IPR000873">
    <property type="entry name" value="AMP-dep_synth/lig_dom"/>
</dbReference>
<keyword evidence="3" id="KW-0547">Nucleotide-binding</keyword>
<gene>
    <name evidence="7" type="ORF">J3R73_006110</name>
</gene>
<name>A0ABU0FQI2_9HYPH</name>
<dbReference type="InterPro" id="IPR020845">
    <property type="entry name" value="AMP-binding_CS"/>
</dbReference>
<dbReference type="SUPFAM" id="SSF56801">
    <property type="entry name" value="Acetyl-CoA synthetase-like"/>
    <property type="match status" value="1"/>
</dbReference>
<evidence type="ECO:0000259" key="6">
    <source>
        <dbReference type="Pfam" id="PF13193"/>
    </source>
</evidence>